<dbReference type="AlphaFoldDB" id="A0A927MSJ1"/>
<comment type="caution">
    <text evidence="1">The sequence shown here is derived from an EMBL/GenBank/DDBJ whole genome shotgun (WGS) entry which is preliminary data.</text>
</comment>
<accession>A0A927MSJ1</accession>
<proteinExistence type="predicted"/>
<evidence type="ECO:0000313" key="1">
    <source>
        <dbReference type="EMBL" id="MBE1556644.1"/>
    </source>
</evidence>
<dbReference type="RefSeq" id="WP_192600270.1">
    <property type="nucleotide sequence ID" value="NZ_JADBEL010000031.1"/>
</dbReference>
<name>A0A927MSJ1_9BACL</name>
<dbReference type="Proteomes" id="UP000658225">
    <property type="component" value="Unassembled WGS sequence"/>
</dbReference>
<keyword evidence="2" id="KW-1185">Reference proteome</keyword>
<dbReference type="EMBL" id="JADBEL010000031">
    <property type="protein sequence ID" value="MBE1556644.1"/>
    <property type="molecule type" value="Genomic_DNA"/>
</dbReference>
<reference evidence="1" key="1">
    <citation type="submission" date="2020-10" db="EMBL/GenBank/DDBJ databases">
        <title>Genomic Encyclopedia of Type Strains, Phase IV (KMG-IV): sequencing the most valuable type-strain genomes for metagenomic binning, comparative biology and taxonomic classification.</title>
        <authorList>
            <person name="Goeker M."/>
        </authorList>
    </citation>
    <scope>NUCLEOTIDE SEQUENCE</scope>
    <source>
        <strain evidence="1">DSM 13886</strain>
    </source>
</reference>
<gene>
    <name evidence="1" type="ORF">H4683_003769</name>
</gene>
<evidence type="ECO:0000313" key="2">
    <source>
        <dbReference type="Proteomes" id="UP000658225"/>
    </source>
</evidence>
<organism evidence="1 2">
    <name type="scientific">Sporosarcina limicola</name>
    <dbReference type="NCBI Taxonomy" id="34101"/>
    <lineage>
        <taxon>Bacteria</taxon>
        <taxon>Bacillati</taxon>
        <taxon>Bacillota</taxon>
        <taxon>Bacilli</taxon>
        <taxon>Bacillales</taxon>
        <taxon>Caryophanaceae</taxon>
        <taxon>Sporosarcina</taxon>
    </lineage>
</organism>
<sequence length="70" mass="8139">MTFGTGSHTIPGICTIRMFHHTSRICKLVNVVINVDDKFLFLIIAFYIEPELFTHVREIVNLARIHDHVF</sequence>
<protein>
    <submittedName>
        <fullName evidence="1">Uncharacterized protein</fullName>
    </submittedName>
</protein>